<keyword evidence="2" id="KW-1133">Transmembrane helix</keyword>
<evidence type="ECO:0000256" key="2">
    <source>
        <dbReference type="SAM" id="Phobius"/>
    </source>
</evidence>
<comment type="caution">
    <text evidence="4">The sequence shown here is derived from an EMBL/GenBank/DDBJ whole genome shotgun (WGS) entry which is preliminary data.</text>
</comment>
<organism evidence="4 5">
    <name type="scientific">Cnephaeus nilssonii</name>
    <name type="common">Northern bat</name>
    <name type="synonym">Eptesicus nilssonii</name>
    <dbReference type="NCBI Taxonomy" id="3371016"/>
    <lineage>
        <taxon>Eukaryota</taxon>
        <taxon>Metazoa</taxon>
        <taxon>Chordata</taxon>
        <taxon>Craniata</taxon>
        <taxon>Vertebrata</taxon>
        <taxon>Euteleostomi</taxon>
        <taxon>Mammalia</taxon>
        <taxon>Eutheria</taxon>
        <taxon>Laurasiatheria</taxon>
        <taxon>Chiroptera</taxon>
        <taxon>Yangochiroptera</taxon>
        <taxon>Vespertilionidae</taxon>
        <taxon>Cnephaeus</taxon>
    </lineage>
</organism>
<dbReference type="PRINTS" id="PR01968">
    <property type="entry name" value="TNFACTORR18"/>
</dbReference>
<dbReference type="GO" id="GO:0045785">
    <property type="term" value="P:positive regulation of cell adhesion"/>
    <property type="evidence" value="ECO:0007669"/>
    <property type="project" value="TreeGrafter"/>
</dbReference>
<dbReference type="InterPro" id="IPR053107">
    <property type="entry name" value="TNFRSF18"/>
</dbReference>
<keyword evidence="2" id="KW-0812">Transmembrane</keyword>
<sequence>MGPWSSPRTPPVHFGVAAALPVPPPDSDLWLWAVGEGRWPVPAWGQISKENAPSQGAAAGAVQGAALGEQFQGGRGWRGGQPGLLGGGWVSRREGLSWTEQGSRVPSASWWCLRVGAALPCPPDPGGPLRGVRGLSPAAERAGLLLPAEACPEGRCTCLQSEFHCADPECQTCKHHPCPPGQGVKAYGNFTFGFKCVDCAAGTFSGGREGRCTPWADCSQPGLRTMFPGNKTHNAVCSPVPPPPAEPRCPLTAVLAVAACVLVLVVAQLGLHLWQLRRPRVWPPALHRDPAAPGGTAPQPPEDACSCQFPEEERGEQLSEDKGPLGTCE</sequence>
<name>A0AA40LQT2_CNENI</name>
<dbReference type="InterPro" id="IPR022318">
    <property type="entry name" value="TNFR_18"/>
</dbReference>
<dbReference type="InterPro" id="IPR034018">
    <property type="entry name" value="TNFRSF18_N"/>
</dbReference>
<protein>
    <recommendedName>
        <fullName evidence="3">TNFR-Cys domain-containing protein</fullName>
    </recommendedName>
</protein>
<dbReference type="Gene3D" id="2.10.50.10">
    <property type="entry name" value="Tumor Necrosis Factor Receptor, subunit A, domain 2"/>
    <property type="match status" value="1"/>
</dbReference>
<feature type="compositionally biased region" description="Basic and acidic residues" evidence="1">
    <location>
        <begin position="311"/>
        <end position="323"/>
    </location>
</feature>
<dbReference type="InterPro" id="IPR001368">
    <property type="entry name" value="TNFR/NGFR_Cys_rich_reg"/>
</dbReference>
<feature type="domain" description="TNFR-Cys" evidence="3">
    <location>
        <begin position="199"/>
        <end position="237"/>
    </location>
</feature>
<feature type="region of interest" description="Disordered" evidence="1">
    <location>
        <begin position="287"/>
        <end position="329"/>
    </location>
</feature>
<keyword evidence="2" id="KW-0472">Membrane</keyword>
<feature type="transmembrane region" description="Helical" evidence="2">
    <location>
        <begin position="251"/>
        <end position="274"/>
    </location>
</feature>
<gene>
    <name evidence="4" type="ORF">QTO34_019189</name>
</gene>
<accession>A0AA40LQT2</accession>
<proteinExistence type="predicted"/>
<dbReference type="Proteomes" id="UP001177744">
    <property type="component" value="Unassembled WGS sequence"/>
</dbReference>
<dbReference type="CDD" id="cd13417">
    <property type="entry name" value="TNFRSF18"/>
    <property type="match status" value="1"/>
</dbReference>
<dbReference type="GO" id="GO:0005031">
    <property type="term" value="F:tumor necrosis factor receptor activity"/>
    <property type="evidence" value="ECO:0007669"/>
    <property type="project" value="InterPro"/>
</dbReference>
<evidence type="ECO:0000256" key="1">
    <source>
        <dbReference type="SAM" id="MobiDB-lite"/>
    </source>
</evidence>
<dbReference type="GO" id="GO:0043066">
    <property type="term" value="P:negative regulation of apoptotic process"/>
    <property type="evidence" value="ECO:0007669"/>
    <property type="project" value="InterPro"/>
</dbReference>
<evidence type="ECO:0000259" key="3">
    <source>
        <dbReference type="SMART" id="SM00208"/>
    </source>
</evidence>
<evidence type="ECO:0000313" key="5">
    <source>
        <dbReference type="Proteomes" id="UP001177744"/>
    </source>
</evidence>
<keyword evidence="5" id="KW-1185">Reference proteome</keyword>
<dbReference type="PANTHER" id="PTHR47388">
    <property type="entry name" value="TUMOR NECROSIS FACTOR RECEPTOR SUPERFAMILY MEMBER 18"/>
    <property type="match status" value="1"/>
</dbReference>
<reference evidence="4" key="1">
    <citation type="submission" date="2023-06" db="EMBL/GenBank/DDBJ databases">
        <title>Reference genome for the Northern bat (Eptesicus nilssonii), a most northern bat species.</title>
        <authorList>
            <person name="Laine V.N."/>
            <person name="Pulliainen A.T."/>
            <person name="Lilley T.M."/>
        </authorList>
    </citation>
    <scope>NUCLEOTIDE SEQUENCE</scope>
    <source>
        <strain evidence="4">BLF_Eptnil</strain>
        <tissue evidence="4">Kidney</tissue>
    </source>
</reference>
<dbReference type="SMART" id="SM00208">
    <property type="entry name" value="TNFR"/>
    <property type="match status" value="1"/>
</dbReference>
<dbReference type="AlphaFoldDB" id="A0AA40LQT2"/>
<dbReference type="EMBL" id="JAULJE010000008">
    <property type="protein sequence ID" value="KAK1340618.1"/>
    <property type="molecule type" value="Genomic_DNA"/>
</dbReference>
<evidence type="ECO:0000313" key="4">
    <source>
        <dbReference type="EMBL" id="KAK1340618.1"/>
    </source>
</evidence>
<dbReference type="PANTHER" id="PTHR47388:SF1">
    <property type="entry name" value="TUMOR NECROSIS FACTOR RECEPTOR SUPERFAMILY MEMBER 18"/>
    <property type="match status" value="1"/>
</dbReference>
<dbReference type="GO" id="GO:0009897">
    <property type="term" value="C:external side of plasma membrane"/>
    <property type="evidence" value="ECO:0007669"/>
    <property type="project" value="TreeGrafter"/>
</dbReference>